<evidence type="ECO:0000313" key="8">
    <source>
        <dbReference type="EMBL" id="ORX51742.1"/>
    </source>
</evidence>
<evidence type="ECO:0000256" key="6">
    <source>
        <dbReference type="ARBA" id="ARBA00023288"/>
    </source>
</evidence>
<organism evidence="8 9">
    <name type="scientific">Piromyces finnis</name>
    <dbReference type="NCBI Taxonomy" id="1754191"/>
    <lineage>
        <taxon>Eukaryota</taxon>
        <taxon>Fungi</taxon>
        <taxon>Fungi incertae sedis</taxon>
        <taxon>Chytridiomycota</taxon>
        <taxon>Chytridiomycota incertae sedis</taxon>
        <taxon>Neocallimastigomycetes</taxon>
        <taxon>Neocallimastigales</taxon>
        <taxon>Neocallimastigaceae</taxon>
        <taxon>Piromyces</taxon>
    </lineage>
</organism>
<dbReference type="PANTHER" id="PTHR23055">
    <property type="entry name" value="CALCIUM BINDING PROTEINS"/>
    <property type="match status" value="1"/>
</dbReference>
<name>A0A1Y1VB14_9FUNG</name>
<keyword evidence="6" id="KW-0449">Lipoprotein</keyword>
<feature type="domain" description="EF-hand" evidence="7">
    <location>
        <begin position="95"/>
        <end position="130"/>
    </location>
</feature>
<keyword evidence="3" id="KW-0479">Metal-binding</keyword>
<reference evidence="8 9" key="2">
    <citation type="submission" date="2016-08" db="EMBL/GenBank/DDBJ databases">
        <title>Pervasive Adenine N6-methylation of Active Genes in Fungi.</title>
        <authorList>
            <consortium name="DOE Joint Genome Institute"/>
            <person name="Mondo S.J."/>
            <person name="Dannebaum R.O."/>
            <person name="Kuo R.C."/>
            <person name="Labutti K."/>
            <person name="Haridas S."/>
            <person name="Kuo A."/>
            <person name="Salamov A."/>
            <person name="Ahrendt S.R."/>
            <person name="Lipzen A."/>
            <person name="Sullivan W."/>
            <person name="Andreopoulos W.B."/>
            <person name="Clum A."/>
            <person name="Lindquist E."/>
            <person name="Daum C."/>
            <person name="Ramamoorthy G.K."/>
            <person name="Gryganskyi A."/>
            <person name="Culley D."/>
            <person name="Magnuson J.K."/>
            <person name="James T.Y."/>
            <person name="O'Malley M.A."/>
            <person name="Stajich J.E."/>
            <person name="Spatafora J.W."/>
            <person name="Visel A."/>
            <person name="Grigoriev I.V."/>
        </authorList>
    </citation>
    <scope>NUCLEOTIDE SEQUENCE [LARGE SCALE GENOMIC DNA]</scope>
    <source>
        <strain evidence="9">finn</strain>
    </source>
</reference>
<gene>
    <name evidence="8" type="ORF">BCR36DRAFT_37278</name>
</gene>
<dbReference type="InterPro" id="IPR011992">
    <property type="entry name" value="EF-hand-dom_pair"/>
</dbReference>
<keyword evidence="2" id="KW-0519">Myristate</keyword>
<dbReference type="PROSITE" id="PS50222">
    <property type="entry name" value="EF_HAND_2"/>
    <property type="match status" value="2"/>
</dbReference>
<protein>
    <submittedName>
        <fullName evidence="8">EF-hand</fullName>
    </submittedName>
</protein>
<dbReference type="InterPro" id="IPR018247">
    <property type="entry name" value="EF_Hand_1_Ca_BS"/>
</dbReference>
<comment type="similarity">
    <text evidence="1">Belongs to the recoverin family.</text>
</comment>
<keyword evidence="4" id="KW-0677">Repeat</keyword>
<dbReference type="STRING" id="1754191.A0A1Y1VB14"/>
<evidence type="ECO:0000256" key="1">
    <source>
        <dbReference type="ARBA" id="ARBA00006049"/>
    </source>
</evidence>
<dbReference type="PROSITE" id="PS00018">
    <property type="entry name" value="EF_HAND_1"/>
    <property type="match status" value="1"/>
</dbReference>
<accession>A0A1Y1VB14</accession>
<feature type="domain" description="EF-hand" evidence="7">
    <location>
        <begin position="59"/>
        <end position="94"/>
    </location>
</feature>
<dbReference type="PANTHER" id="PTHR23055:SF178">
    <property type="entry name" value="NEUROCALCIN HOMOLOG"/>
    <property type="match status" value="1"/>
</dbReference>
<comment type="caution">
    <text evidence="8">The sequence shown here is derived from an EMBL/GenBank/DDBJ whole genome shotgun (WGS) entry which is preliminary data.</text>
</comment>
<dbReference type="SUPFAM" id="SSF47473">
    <property type="entry name" value="EF-hand"/>
    <property type="match status" value="1"/>
</dbReference>
<dbReference type="SMART" id="SM00054">
    <property type="entry name" value="EFh"/>
    <property type="match status" value="2"/>
</dbReference>
<dbReference type="Gene3D" id="1.10.238.10">
    <property type="entry name" value="EF-hand"/>
    <property type="match status" value="1"/>
</dbReference>
<evidence type="ECO:0000259" key="7">
    <source>
        <dbReference type="PROSITE" id="PS50222"/>
    </source>
</evidence>
<keyword evidence="9" id="KW-1185">Reference proteome</keyword>
<sequence>MGNNNDEYKCLSKISHFSEAEIQKLNEKFSKVSDKNHEIKKSQFMEIMTCHVESFSNKSKQLFLQRLFDAFDENHNDSIDFREFIKGLSIILKGSTDEKMELSFRIYDIEHKGYLTRKELEEFTCYMYKTLYPDDGEGEQKMKNMVQCLFEDLDVDGNEQLELTEFKLGALKEPIIVDFLEIFLKDQQ</sequence>
<dbReference type="AlphaFoldDB" id="A0A1Y1VB14"/>
<dbReference type="Pfam" id="PF13499">
    <property type="entry name" value="EF-hand_7"/>
    <property type="match status" value="1"/>
</dbReference>
<dbReference type="Proteomes" id="UP000193719">
    <property type="component" value="Unassembled WGS sequence"/>
</dbReference>
<evidence type="ECO:0000313" key="9">
    <source>
        <dbReference type="Proteomes" id="UP000193719"/>
    </source>
</evidence>
<dbReference type="EMBL" id="MCFH01000017">
    <property type="protein sequence ID" value="ORX51742.1"/>
    <property type="molecule type" value="Genomic_DNA"/>
</dbReference>
<evidence type="ECO:0000256" key="2">
    <source>
        <dbReference type="ARBA" id="ARBA00022707"/>
    </source>
</evidence>
<dbReference type="InterPro" id="IPR028846">
    <property type="entry name" value="Recoverin"/>
</dbReference>
<reference evidence="8 9" key="1">
    <citation type="submission" date="2016-08" db="EMBL/GenBank/DDBJ databases">
        <title>Genomes of anaerobic fungi encode conserved fungal cellulosomes for biomass hydrolysis.</title>
        <authorList>
            <consortium name="DOE Joint Genome Institute"/>
            <person name="Haitjema C.H."/>
            <person name="Gilmore S.P."/>
            <person name="Henske J.K."/>
            <person name="Solomon K.V."/>
            <person name="De Groot R."/>
            <person name="Kuo A."/>
            <person name="Mondo S.J."/>
            <person name="Salamov A.A."/>
            <person name="Labutti K."/>
            <person name="Zhao Z."/>
            <person name="Chiniquy J."/>
            <person name="Barry K."/>
            <person name="Brewer H.M."/>
            <person name="Purvine S.O."/>
            <person name="Wright A.T."/>
            <person name="Boxma B."/>
            <person name="Van Alen T."/>
            <person name="Hackstein J.H."/>
            <person name="Baker S.E."/>
            <person name="Grigoriev I.V."/>
            <person name="O'Malley M.A."/>
        </authorList>
    </citation>
    <scope>NUCLEOTIDE SEQUENCE [LARGE SCALE GENOMIC DNA]</scope>
    <source>
        <strain evidence="9">finn</strain>
    </source>
</reference>
<dbReference type="InterPro" id="IPR002048">
    <property type="entry name" value="EF_hand_dom"/>
</dbReference>
<dbReference type="PRINTS" id="PR00450">
    <property type="entry name" value="RECOVERIN"/>
</dbReference>
<evidence type="ECO:0000256" key="5">
    <source>
        <dbReference type="ARBA" id="ARBA00022837"/>
    </source>
</evidence>
<keyword evidence="5" id="KW-0106">Calcium</keyword>
<proteinExistence type="inferred from homology"/>
<evidence type="ECO:0000256" key="4">
    <source>
        <dbReference type="ARBA" id="ARBA00022737"/>
    </source>
</evidence>
<dbReference type="OrthoDB" id="191686at2759"/>
<dbReference type="GO" id="GO:0005509">
    <property type="term" value="F:calcium ion binding"/>
    <property type="evidence" value="ECO:0007669"/>
    <property type="project" value="InterPro"/>
</dbReference>
<evidence type="ECO:0000256" key="3">
    <source>
        <dbReference type="ARBA" id="ARBA00022723"/>
    </source>
</evidence>